<protein>
    <submittedName>
        <fullName evidence="2">Uncharacterized protein</fullName>
    </submittedName>
</protein>
<keyword evidence="1" id="KW-0812">Transmembrane</keyword>
<dbReference type="RefSeq" id="WP_260467063.1">
    <property type="nucleotide sequence ID" value="NZ_RJNQ01000001.1"/>
</dbReference>
<evidence type="ECO:0000313" key="3">
    <source>
        <dbReference type="Proteomes" id="UP000272928"/>
    </source>
</evidence>
<evidence type="ECO:0000313" key="2">
    <source>
        <dbReference type="EMBL" id="RSI79469.1"/>
    </source>
</evidence>
<sequence>MGEMINIQKEKVRKELVSLCLGEFTAVLSFWFCFFLLKNRLGDENSLVTILYPLSLLTFILLQGSIYWAILIRRLSNPQFGSGSVPKLYGGFRILDFVLLISGFPFIVWNTQSFQVAILATLIQLFALIEWINYYLLRLSYSLNPLVLWKRITNGKLKKKQNSEEVGVGECIINLISNIAERLYVRI</sequence>
<name>A0A428CMH0_STRMT</name>
<feature type="transmembrane region" description="Helical" evidence="1">
    <location>
        <begin position="91"/>
        <end position="108"/>
    </location>
</feature>
<dbReference type="EMBL" id="RJNQ01000001">
    <property type="protein sequence ID" value="RSI79469.1"/>
    <property type="molecule type" value="Genomic_DNA"/>
</dbReference>
<comment type="caution">
    <text evidence="2">The sequence shown here is derived from an EMBL/GenBank/DDBJ whole genome shotgun (WGS) entry which is preliminary data.</text>
</comment>
<reference evidence="2 3" key="1">
    <citation type="submission" date="2018-11" db="EMBL/GenBank/DDBJ databases">
        <title>Species Designations Belie Phenotypic and Genotypic Heterogeneity in Oral Streptococci.</title>
        <authorList>
            <person name="Velsko I."/>
        </authorList>
    </citation>
    <scope>NUCLEOTIDE SEQUENCE [LARGE SCALE GENOMIC DNA]</scope>
    <source>
        <strain evidence="2 3">BCA16</strain>
    </source>
</reference>
<feature type="transmembrane region" description="Helical" evidence="1">
    <location>
        <begin position="114"/>
        <end position="136"/>
    </location>
</feature>
<gene>
    <name evidence="2" type="ORF">D8856_00045</name>
</gene>
<keyword evidence="1" id="KW-1133">Transmembrane helix</keyword>
<feature type="transmembrane region" description="Helical" evidence="1">
    <location>
        <begin position="49"/>
        <end position="70"/>
    </location>
</feature>
<accession>A0A428CMH0</accession>
<keyword evidence="1" id="KW-0472">Membrane</keyword>
<organism evidence="2 3">
    <name type="scientific">Streptococcus mitis</name>
    <dbReference type="NCBI Taxonomy" id="28037"/>
    <lineage>
        <taxon>Bacteria</taxon>
        <taxon>Bacillati</taxon>
        <taxon>Bacillota</taxon>
        <taxon>Bacilli</taxon>
        <taxon>Lactobacillales</taxon>
        <taxon>Streptococcaceae</taxon>
        <taxon>Streptococcus</taxon>
        <taxon>Streptococcus mitis group</taxon>
    </lineage>
</organism>
<evidence type="ECO:0000256" key="1">
    <source>
        <dbReference type="SAM" id="Phobius"/>
    </source>
</evidence>
<dbReference type="AlphaFoldDB" id="A0A428CMH0"/>
<dbReference type="Proteomes" id="UP000272928">
    <property type="component" value="Unassembled WGS sequence"/>
</dbReference>
<proteinExistence type="predicted"/>
<feature type="transmembrane region" description="Helical" evidence="1">
    <location>
        <begin position="16"/>
        <end position="37"/>
    </location>
</feature>